<evidence type="ECO:0000256" key="1">
    <source>
        <dbReference type="ARBA" id="ARBA00023125"/>
    </source>
</evidence>
<dbReference type="PANTHER" id="PTHR39168:SF1">
    <property type="entry name" value="TRANSCRIPTIONAL REGULATORY PROTEIN"/>
    <property type="match status" value="1"/>
</dbReference>
<dbReference type="Gene3D" id="1.10.10.10">
    <property type="entry name" value="Winged helix-like DNA-binding domain superfamily/Winged helix DNA-binding domain"/>
    <property type="match status" value="1"/>
</dbReference>
<dbReference type="InterPro" id="IPR011991">
    <property type="entry name" value="ArsR-like_HTH"/>
</dbReference>
<keyword evidence="1" id="KW-0238">DNA-binding</keyword>
<dbReference type="InterPro" id="IPR036390">
    <property type="entry name" value="WH_DNA-bd_sf"/>
</dbReference>
<proteinExistence type="predicted"/>
<dbReference type="PROSITE" id="PS50987">
    <property type="entry name" value="HTH_ARSR_2"/>
    <property type="match status" value="1"/>
</dbReference>
<reference evidence="3 4" key="1">
    <citation type="submission" date="2020-08" db="EMBL/GenBank/DDBJ databases">
        <title>A Genomic Blueprint of the Chicken Gut Microbiome.</title>
        <authorList>
            <person name="Gilroy R."/>
            <person name="Ravi A."/>
            <person name="Getino M."/>
            <person name="Pursley I."/>
            <person name="Horton D.L."/>
            <person name="Alikhan N.-F."/>
            <person name="Baker D."/>
            <person name="Gharbi K."/>
            <person name="Hall N."/>
            <person name="Watson M."/>
            <person name="Adriaenssens E.M."/>
            <person name="Foster-Nyarko E."/>
            <person name="Jarju S."/>
            <person name="Secka A."/>
            <person name="Antonio M."/>
            <person name="Oren A."/>
            <person name="Chaudhuri R."/>
            <person name="La Ragione R.M."/>
            <person name="Hildebrand F."/>
            <person name="Pallen M.J."/>
        </authorList>
    </citation>
    <scope>NUCLEOTIDE SEQUENCE [LARGE SCALE GENOMIC DNA]</scope>
    <source>
        <strain evidence="3 4">Sa5YUA1</strain>
    </source>
</reference>
<evidence type="ECO:0000313" key="4">
    <source>
        <dbReference type="Proteomes" id="UP000657931"/>
    </source>
</evidence>
<dbReference type="SMART" id="SM00418">
    <property type="entry name" value="HTH_ARSR"/>
    <property type="match status" value="1"/>
</dbReference>
<keyword evidence="4" id="KW-1185">Reference proteome</keyword>
<feature type="domain" description="HTH arsR-type" evidence="2">
    <location>
        <begin position="1"/>
        <end position="94"/>
    </location>
</feature>
<dbReference type="InterPro" id="IPR036388">
    <property type="entry name" value="WH-like_DNA-bd_sf"/>
</dbReference>
<dbReference type="CDD" id="cd00090">
    <property type="entry name" value="HTH_ARSR"/>
    <property type="match status" value="1"/>
</dbReference>
<comment type="caution">
    <text evidence="3">The sequence shown here is derived from an EMBL/GenBank/DDBJ whole genome shotgun (WGS) entry which is preliminary data.</text>
</comment>
<accession>A0ABR8QP65</accession>
<dbReference type="EMBL" id="JACSQT010000003">
    <property type="protein sequence ID" value="MBD7937335.1"/>
    <property type="molecule type" value="Genomic_DNA"/>
</dbReference>
<organism evidence="3 4">
    <name type="scientific">Cytobacillus stercorigallinarum</name>
    <dbReference type="NCBI Taxonomy" id="2762240"/>
    <lineage>
        <taxon>Bacteria</taxon>
        <taxon>Bacillati</taxon>
        <taxon>Bacillota</taxon>
        <taxon>Bacilli</taxon>
        <taxon>Bacillales</taxon>
        <taxon>Bacillaceae</taxon>
        <taxon>Cytobacillus</taxon>
    </lineage>
</organism>
<dbReference type="RefSeq" id="WP_191813444.1">
    <property type="nucleotide sequence ID" value="NZ_JACSQT010000003.1"/>
</dbReference>
<evidence type="ECO:0000259" key="2">
    <source>
        <dbReference type="PROSITE" id="PS50987"/>
    </source>
</evidence>
<dbReference type="InterPro" id="IPR052543">
    <property type="entry name" value="HTH_Metal-responsive_Reg"/>
</dbReference>
<evidence type="ECO:0000313" key="3">
    <source>
        <dbReference type="EMBL" id="MBD7937335.1"/>
    </source>
</evidence>
<dbReference type="Pfam" id="PF12840">
    <property type="entry name" value="HTH_20"/>
    <property type="match status" value="1"/>
</dbReference>
<dbReference type="Proteomes" id="UP000657931">
    <property type="component" value="Unassembled WGS sequence"/>
</dbReference>
<protein>
    <submittedName>
        <fullName evidence="3">Helix-turn-helix domain-containing protein</fullName>
    </submittedName>
</protein>
<name>A0ABR8QP65_9BACI</name>
<sequence>MSIHPNITALTALLAEKSRATILAALMDGKFHTASELAYMATIKPQTASFHLAKLVENNLVISEKNGRFRYFRIANDKVANTLEIFMSISPPPEVRSLKQSSQLKRLENARTCYDHLAGRLSVKLTNIMEEEGYIEKSNKRFIITTKGEHFFKELGIDVIALSKKRRSFCHACLDWSERTHHLGGALGNGLFERYLELGWIESRENSREITITTVGKSGFRDFFGLEHDLLDKTK</sequence>
<gene>
    <name evidence="3" type="ORF">H9655_09850</name>
</gene>
<dbReference type="PANTHER" id="PTHR39168">
    <property type="entry name" value="TRANSCRIPTIONAL REGULATOR-RELATED"/>
    <property type="match status" value="1"/>
</dbReference>
<dbReference type="SUPFAM" id="SSF46785">
    <property type="entry name" value="Winged helix' DNA-binding domain"/>
    <property type="match status" value="1"/>
</dbReference>
<dbReference type="InterPro" id="IPR001845">
    <property type="entry name" value="HTH_ArsR_DNA-bd_dom"/>
</dbReference>